<evidence type="ECO:0000313" key="1">
    <source>
        <dbReference type="EMBL" id="KAK7082669.1"/>
    </source>
</evidence>
<comment type="caution">
    <text evidence="1">The sequence shown here is derived from an EMBL/GenBank/DDBJ whole genome shotgun (WGS) entry which is preliminary data.</text>
</comment>
<name>A0AAN8XR33_HALRR</name>
<gene>
    <name evidence="1" type="ORF">SK128_004535</name>
</gene>
<evidence type="ECO:0000313" key="2">
    <source>
        <dbReference type="Proteomes" id="UP001381693"/>
    </source>
</evidence>
<dbReference type="EMBL" id="JAXCGZ010003926">
    <property type="protein sequence ID" value="KAK7082669.1"/>
    <property type="molecule type" value="Genomic_DNA"/>
</dbReference>
<reference evidence="1 2" key="1">
    <citation type="submission" date="2023-11" db="EMBL/GenBank/DDBJ databases">
        <title>Halocaridina rubra genome assembly.</title>
        <authorList>
            <person name="Smith C."/>
        </authorList>
    </citation>
    <scope>NUCLEOTIDE SEQUENCE [LARGE SCALE GENOMIC DNA]</scope>
    <source>
        <strain evidence="1">EP-1</strain>
        <tissue evidence="1">Whole</tissue>
    </source>
</reference>
<protein>
    <submittedName>
        <fullName evidence="1">Uncharacterized protein</fullName>
    </submittedName>
</protein>
<dbReference type="AlphaFoldDB" id="A0AAN8XR33"/>
<proteinExistence type="predicted"/>
<sequence length="200" mass="22857">MTLIVLYLHPLQYAREGNDSSSDNSADYDIDIYREETNSSKRCLENANDNRHVCKDEPESHDAETYGHLFLSMSQDTCNHKFKRCLEEEAQLFKRNDQAWCHKYGNYSKYTFHRMHMEAISRPHSDVFGKVLTDAHMLKMNEYSVVQPLSRDGETLGASLQLSDKSAVLFSAAGEEIEEILQRTPLAEDEVNGAFKGPIS</sequence>
<accession>A0AAN8XR33</accession>
<organism evidence="1 2">
    <name type="scientific">Halocaridina rubra</name>
    <name type="common">Hawaiian red shrimp</name>
    <dbReference type="NCBI Taxonomy" id="373956"/>
    <lineage>
        <taxon>Eukaryota</taxon>
        <taxon>Metazoa</taxon>
        <taxon>Ecdysozoa</taxon>
        <taxon>Arthropoda</taxon>
        <taxon>Crustacea</taxon>
        <taxon>Multicrustacea</taxon>
        <taxon>Malacostraca</taxon>
        <taxon>Eumalacostraca</taxon>
        <taxon>Eucarida</taxon>
        <taxon>Decapoda</taxon>
        <taxon>Pleocyemata</taxon>
        <taxon>Caridea</taxon>
        <taxon>Atyoidea</taxon>
        <taxon>Atyidae</taxon>
        <taxon>Halocaridina</taxon>
    </lineage>
</organism>
<dbReference type="Proteomes" id="UP001381693">
    <property type="component" value="Unassembled WGS sequence"/>
</dbReference>
<keyword evidence="2" id="KW-1185">Reference proteome</keyword>